<accession>A0ABN7K9L6</accession>
<dbReference type="PANTHER" id="PTHR30489:SF0">
    <property type="entry name" value="LIPOPROTEIN-RELEASING SYSTEM TRANSMEMBRANE PROTEIN LOLE"/>
    <property type="match status" value="1"/>
</dbReference>
<dbReference type="EMBL" id="CAJHOF010000012">
    <property type="protein sequence ID" value="CAD7289077.1"/>
    <property type="molecule type" value="Genomic_DNA"/>
</dbReference>
<protein>
    <submittedName>
        <fullName evidence="9">Lipoprotein-releasing system transmembrane protein LolC</fullName>
    </submittedName>
</protein>
<dbReference type="InterPro" id="IPR051447">
    <property type="entry name" value="Lipoprotein-release_system"/>
</dbReference>
<keyword evidence="10" id="KW-1185">Reference proteome</keyword>
<dbReference type="RefSeq" id="WP_229933123.1">
    <property type="nucleotide sequence ID" value="NZ_CAJHOF010000012.1"/>
</dbReference>
<evidence type="ECO:0000256" key="7">
    <source>
        <dbReference type="SAM" id="Phobius"/>
    </source>
</evidence>
<organism evidence="9 10">
    <name type="scientific">Campylobacter majalis</name>
    <dbReference type="NCBI Taxonomy" id="2790656"/>
    <lineage>
        <taxon>Bacteria</taxon>
        <taxon>Pseudomonadati</taxon>
        <taxon>Campylobacterota</taxon>
        <taxon>Epsilonproteobacteria</taxon>
        <taxon>Campylobacterales</taxon>
        <taxon>Campylobacteraceae</taxon>
        <taxon>Campylobacter</taxon>
    </lineage>
</organism>
<feature type="transmembrane region" description="Helical" evidence="7">
    <location>
        <begin position="20"/>
        <end position="46"/>
    </location>
</feature>
<sequence length="398" mass="44355">MNLAKYLLFKYLRFDKTQPFITLSAVLAFLGVSVGLMVLIVAMAIMNGFDKEFERKLFTMNYPITIMSPFKGNINDELVENLKNNFQHLKFSPFISTQVIVKGTNNLEGGVIFGIKSSDEKQINSVINDALKDTELKDYEILIGQGLKNELALSENEKVTLIFTKADPSGFALIPKMKRFDIKTSFSSGLIAYDKAYSYTSIQALAKILDYQPNHYDGVHVYSKNPFDDISSLQEALPMGLRAIGWWQQNGNFFSALQLEKRALFIVLMLIILVASLNIISSLLMTVMNRRQEIALLLALGATKSEIKKSFFMQGIVIGGSGIIFGIILGLFGVWLLSNFNIVNLPADVYGSSKLPMELSIADFVMIVIGAILIVAFSSFYPAKKATQIDVLNTLRNE</sequence>
<keyword evidence="6 7" id="KW-0472">Membrane</keyword>
<keyword evidence="9" id="KW-0449">Lipoprotein</keyword>
<keyword evidence="4 7" id="KW-0812">Transmembrane</keyword>
<keyword evidence="3" id="KW-1003">Cell membrane</keyword>
<evidence type="ECO:0000256" key="4">
    <source>
        <dbReference type="ARBA" id="ARBA00022692"/>
    </source>
</evidence>
<dbReference type="Proteomes" id="UP000789803">
    <property type="component" value="Unassembled WGS sequence"/>
</dbReference>
<evidence type="ECO:0000259" key="8">
    <source>
        <dbReference type="Pfam" id="PF02687"/>
    </source>
</evidence>
<evidence type="ECO:0000256" key="6">
    <source>
        <dbReference type="ARBA" id="ARBA00023136"/>
    </source>
</evidence>
<evidence type="ECO:0000313" key="9">
    <source>
        <dbReference type="EMBL" id="CAD7289077.1"/>
    </source>
</evidence>
<evidence type="ECO:0000313" key="10">
    <source>
        <dbReference type="Proteomes" id="UP000789803"/>
    </source>
</evidence>
<comment type="similarity">
    <text evidence="2">Belongs to the ABC-4 integral membrane protein family. LolC/E subfamily.</text>
</comment>
<reference evidence="9 10" key="1">
    <citation type="submission" date="2020-11" db="EMBL/GenBank/DDBJ databases">
        <authorList>
            <person name="Peeters C."/>
        </authorList>
    </citation>
    <scope>NUCLEOTIDE SEQUENCE [LARGE SCALE GENOMIC DNA]</scope>
    <source>
        <strain evidence="9 10">LMG 7974</strain>
    </source>
</reference>
<feature type="domain" description="ABC3 transporter permease C-terminal" evidence="8">
    <location>
        <begin position="266"/>
        <end position="389"/>
    </location>
</feature>
<evidence type="ECO:0000256" key="3">
    <source>
        <dbReference type="ARBA" id="ARBA00022475"/>
    </source>
</evidence>
<dbReference type="Pfam" id="PF02687">
    <property type="entry name" value="FtsX"/>
    <property type="match status" value="1"/>
</dbReference>
<feature type="transmembrane region" description="Helical" evidence="7">
    <location>
        <begin position="359"/>
        <end position="381"/>
    </location>
</feature>
<name>A0ABN7K9L6_9BACT</name>
<evidence type="ECO:0000256" key="5">
    <source>
        <dbReference type="ARBA" id="ARBA00022989"/>
    </source>
</evidence>
<feature type="transmembrane region" description="Helical" evidence="7">
    <location>
        <begin position="263"/>
        <end position="288"/>
    </location>
</feature>
<proteinExistence type="inferred from homology"/>
<comment type="subcellular location">
    <subcellularLocation>
        <location evidence="1">Cell membrane</location>
        <topology evidence="1">Multi-pass membrane protein</topology>
    </subcellularLocation>
</comment>
<keyword evidence="5 7" id="KW-1133">Transmembrane helix</keyword>
<evidence type="ECO:0000256" key="1">
    <source>
        <dbReference type="ARBA" id="ARBA00004651"/>
    </source>
</evidence>
<dbReference type="InterPro" id="IPR003838">
    <property type="entry name" value="ABC3_permease_C"/>
</dbReference>
<feature type="transmembrane region" description="Helical" evidence="7">
    <location>
        <begin position="311"/>
        <end position="338"/>
    </location>
</feature>
<gene>
    <name evidence="9" type="primary">lolC</name>
    <name evidence="9" type="ORF">LMG7974_01331</name>
</gene>
<dbReference type="PANTHER" id="PTHR30489">
    <property type="entry name" value="LIPOPROTEIN-RELEASING SYSTEM TRANSMEMBRANE PROTEIN LOLE"/>
    <property type="match status" value="1"/>
</dbReference>
<comment type="caution">
    <text evidence="9">The sequence shown here is derived from an EMBL/GenBank/DDBJ whole genome shotgun (WGS) entry which is preliminary data.</text>
</comment>
<evidence type="ECO:0000256" key="2">
    <source>
        <dbReference type="ARBA" id="ARBA00005236"/>
    </source>
</evidence>